<organism evidence="2 3">
    <name type="scientific">Bradyrhizobium lupini HPC(L)</name>
    <dbReference type="NCBI Taxonomy" id="1229491"/>
    <lineage>
        <taxon>Bacteria</taxon>
        <taxon>Pseudomonadati</taxon>
        <taxon>Pseudomonadota</taxon>
        <taxon>Alphaproteobacteria</taxon>
        <taxon>Hyphomicrobiales</taxon>
        <taxon>Nitrobacteraceae</taxon>
        <taxon>Bradyrhizobium</taxon>
    </lineage>
</organism>
<reference evidence="2 3" key="1">
    <citation type="journal article" date="2013" name="Genome Announc.">
        <title>Genome Sequence of Rhizobium lupini HPC(L) Isolated from Saline Desert Soil, Kutch (Gujarat).</title>
        <authorList>
            <person name="Agarwal L."/>
            <person name="Purohit H.J."/>
        </authorList>
    </citation>
    <scope>NUCLEOTIDE SEQUENCE [LARGE SCALE GENOMIC DNA]</scope>
    <source>
        <strain evidence="3">HPC(L)</strain>
    </source>
</reference>
<proteinExistence type="predicted"/>
<evidence type="ECO:0000313" key="2">
    <source>
        <dbReference type="EMBL" id="EKJ97225.1"/>
    </source>
</evidence>
<accession>A0ABN0HRJ3</accession>
<feature type="region of interest" description="Disordered" evidence="1">
    <location>
        <begin position="125"/>
        <end position="150"/>
    </location>
</feature>
<sequence>MHPLLMRVTRGKRERIEDYCVRVIAHHCNSDIPGSREDMIAEVLQFYRDRVEEFVEERERGKALREGWRISAKLQETEKELDKFKNAYTTLRENTPTSITVREAEEGCLKAFNLAREKAAMLMEDEGGQPTNQSEAIRAIPDPKPRWSRV</sequence>
<dbReference type="Proteomes" id="UP000017668">
    <property type="component" value="Unassembled WGS sequence"/>
</dbReference>
<keyword evidence="3" id="KW-1185">Reference proteome</keyword>
<comment type="caution">
    <text evidence="2">The sequence shown here is derived from an EMBL/GenBank/DDBJ whole genome shotgun (WGS) entry which is preliminary data.</text>
</comment>
<gene>
    <name evidence="2" type="ORF">C241_02964</name>
</gene>
<dbReference type="EMBL" id="AMQQ01000004">
    <property type="protein sequence ID" value="EKJ97225.1"/>
    <property type="molecule type" value="Genomic_DNA"/>
</dbReference>
<dbReference type="RefSeq" id="WP_006697522.1">
    <property type="nucleotide sequence ID" value="NZ_AMQQ01000004.1"/>
</dbReference>
<protein>
    <submittedName>
        <fullName evidence="2">Uncharacterized protein</fullName>
    </submittedName>
</protein>
<evidence type="ECO:0000256" key="1">
    <source>
        <dbReference type="SAM" id="MobiDB-lite"/>
    </source>
</evidence>
<evidence type="ECO:0000313" key="3">
    <source>
        <dbReference type="Proteomes" id="UP000017668"/>
    </source>
</evidence>
<feature type="compositionally biased region" description="Basic and acidic residues" evidence="1">
    <location>
        <begin position="141"/>
        <end position="150"/>
    </location>
</feature>
<name>A0ABN0HRJ3_RHILU</name>